<sequence>MDAGAVTRLALLRVGTLPFDALAALGAGEGATAARALLAAERALQGEATTLSEQLFQAAGPPLPDDPRARSRFALLRIRRDVHGLRAPRLADLGQASPFLDQEMRSRLHAFEELCARVDRARAAYEREIGRATREARRSLLSIAGTPLVEHGLHLASRSLLPKVRSLGARDVSTWTHGERHTAAKTAAYVSRFATKTSPNGVFCAVAVARIGGGVAEVSGRGGVERSDVLLSLSEARKVAACLAADVSVAEVVVPRVNPTLREVEGAWIWWKPASPRQPTDEEVHARAKDHPVLRAFVEEAAAGTRARAALVQAVAARTGLSAAELSAFLERLVDRGILIAEIEVPWSSRRRLRDLAAAARERGSEAPWIATLEEIERAVDALPATPFAERAQAMDAIARRVESLPRQRPWRPDELFRVDSAAGFDVRLPQVVLDELGAAMANFTSLLAAMYPEARQQEILVRRFLRHHSSDIEVPFLDVYGTLAETDANTDPPGEFGAGEGAPAVARHIHEWFVDRARRASPGEEVAFDLEIGATEPRWAAGVLFQVAAPSAADVSAGRFRLVLNGVFNGIGLALSRFAHLLQGGAEQGPIVDELRRAWSSMERPGAALAELTFNHEARTANAGLRPLLFGREIELPGDLVSPGAERHPLSDLTLRYDSSAERLVLRSRSRDLEIVPALSSGVTPSGIVSTLIHIGRQGMQPVGWLPGFHAEGIVHWPRFTCGRVVLFRERWVFRDPEQWPELREGATTIDAEFFLATQRWRERHGLPRHAFVHTSRESKPFYVDLESPLFVDLLRRALHDLAHAEHAALIVSEMLPGPLELWVTDEAGAYASEFLVQMEGAPVAATLAVRACG</sequence>
<name>A0A538U389_UNCEI</name>
<dbReference type="Proteomes" id="UP000319836">
    <property type="component" value="Unassembled WGS sequence"/>
</dbReference>
<dbReference type="InterPro" id="IPR006827">
    <property type="entry name" value="Lant_deHydtase_N"/>
</dbReference>
<dbReference type="Pfam" id="PF04738">
    <property type="entry name" value="Lant_dehydr_N"/>
    <property type="match status" value="1"/>
</dbReference>
<reference evidence="2 3" key="1">
    <citation type="journal article" date="2019" name="Nat. Microbiol.">
        <title>Mediterranean grassland soil C-N compound turnover is dependent on rainfall and depth, and is mediated by genomically divergent microorganisms.</title>
        <authorList>
            <person name="Diamond S."/>
            <person name="Andeer P.F."/>
            <person name="Li Z."/>
            <person name="Crits-Christoph A."/>
            <person name="Burstein D."/>
            <person name="Anantharaman K."/>
            <person name="Lane K.R."/>
            <person name="Thomas B.C."/>
            <person name="Pan C."/>
            <person name="Northen T.R."/>
            <person name="Banfield J.F."/>
        </authorList>
    </citation>
    <scope>NUCLEOTIDE SEQUENCE [LARGE SCALE GENOMIC DNA]</scope>
    <source>
        <strain evidence="2">WS_10</strain>
    </source>
</reference>
<accession>A0A538U389</accession>
<evidence type="ECO:0000313" key="2">
    <source>
        <dbReference type="EMBL" id="TMQ70350.1"/>
    </source>
</evidence>
<comment type="caution">
    <text evidence="2">The sequence shown here is derived from an EMBL/GenBank/DDBJ whole genome shotgun (WGS) entry which is preliminary data.</text>
</comment>
<evidence type="ECO:0000259" key="1">
    <source>
        <dbReference type="Pfam" id="PF04738"/>
    </source>
</evidence>
<proteinExistence type="predicted"/>
<dbReference type="EMBL" id="VBPA01000214">
    <property type="protein sequence ID" value="TMQ70350.1"/>
    <property type="molecule type" value="Genomic_DNA"/>
</dbReference>
<gene>
    <name evidence="2" type="ORF">E6K80_08815</name>
</gene>
<protein>
    <recommendedName>
        <fullName evidence="1">Lantibiotic dehydratase N-terminal domain-containing protein</fullName>
    </recommendedName>
</protein>
<organism evidence="2 3">
    <name type="scientific">Eiseniibacteriota bacterium</name>
    <dbReference type="NCBI Taxonomy" id="2212470"/>
    <lineage>
        <taxon>Bacteria</taxon>
        <taxon>Candidatus Eiseniibacteriota</taxon>
    </lineage>
</organism>
<feature type="domain" description="Lantibiotic dehydratase N-terminal" evidence="1">
    <location>
        <begin position="147"/>
        <end position="796"/>
    </location>
</feature>
<evidence type="ECO:0000313" key="3">
    <source>
        <dbReference type="Proteomes" id="UP000319836"/>
    </source>
</evidence>
<dbReference type="AlphaFoldDB" id="A0A538U389"/>